<evidence type="ECO:0000313" key="2">
    <source>
        <dbReference type="Proteomes" id="UP000221024"/>
    </source>
</evidence>
<dbReference type="EMBL" id="PDEP01000002">
    <property type="protein sequence ID" value="PEN08734.1"/>
    <property type="molecule type" value="Genomic_DNA"/>
</dbReference>
<reference evidence="1 2" key="1">
    <citation type="submission" date="2017-10" db="EMBL/GenBank/DDBJ databases">
        <title>Draft genome of Longimonas halophila.</title>
        <authorList>
            <person name="Goh K.M."/>
            <person name="Shamsir M.S."/>
            <person name="Lim S.W."/>
        </authorList>
    </citation>
    <scope>NUCLEOTIDE SEQUENCE [LARGE SCALE GENOMIC DNA]</scope>
    <source>
        <strain evidence="1 2">KCTC 42399</strain>
    </source>
</reference>
<accession>A0A2H3NNW9</accession>
<name>A0A2H3NNW9_9BACT</name>
<proteinExistence type="predicted"/>
<organism evidence="1 2">
    <name type="scientific">Longimonas halophila</name>
    <dbReference type="NCBI Taxonomy" id="1469170"/>
    <lineage>
        <taxon>Bacteria</taxon>
        <taxon>Pseudomonadati</taxon>
        <taxon>Rhodothermota</taxon>
        <taxon>Rhodothermia</taxon>
        <taxon>Rhodothermales</taxon>
        <taxon>Salisaetaceae</taxon>
        <taxon>Longimonas</taxon>
    </lineage>
</organism>
<dbReference type="AlphaFoldDB" id="A0A2H3NNW9"/>
<dbReference type="Proteomes" id="UP000221024">
    <property type="component" value="Unassembled WGS sequence"/>
</dbReference>
<comment type="caution">
    <text evidence="1">The sequence shown here is derived from an EMBL/GenBank/DDBJ whole genome shotgun (WGS) entry which is preliminary data.</text>
</comment>
<keyword evidence="2" id="KW-1185">Reference proteome</keyword>
<gene>
    <name evidence="1" type="ORF">CRI93_02965</name>
</gene>
<evidence type="ECO:0000313" key="1">
    <source>
        <dbReference type="EMBL" id="PEN08734.1"/>
    </source>
</evidence>
<sequence length="209" mass="24001">MAVSFGTLFFQFFYWGYLKLAEVNSFGMWIKYSGSIPRQPTRSEMRLLIQQDTPTGEPNRVLFVLPLLFWNTGNRNKEILNMRLKVNFGDGEQIFKPNRFVENMGMGEDGSHEHPTPVNWIHQIVLREKESELRFVEFFGEVNPDLMIFDRGTTISFNLEVKTARSGSFQSYGRFTASMNDIIDNSGGSEYTVYYTEKGAPEKATQSSA</sequence>
<protein>
    <submittedName>
        <fullName evidence="1">Uncharacterized protein</fullName>
    </submittedName>
</protein>